<evidence type="ECO:0000256" key="1">
    <source>
        <dbReference type="SAM" id="MobiDB-lite"/>
    </source>
</evidence>
<evidence type="ECO:0000313" key="3">
    <source>
        <dbReference type="Proteomes" id="UP001604336"/>
    </source>
</evidence>
<organism evidence="2 3">
    <name type="scientific">Abeliophyllum distichum</name>
    <dbReference type="NCBI Taxonomy" id="126358"/>
    <lineage>
        <taxon>Eukaryota</taxon>
        <taxon>Viridiplantae</taxon>
        <taxon>Streptophyta</taxon>
        <taxon>Embryophyta</taxon>
        <taxon>Tracheophyta</taxon>
        <taxon>Spermatophyta</taxon>
        <taxon>Magnoliopsida</taxon>
        <taxon>eudicotyledons</taxon>
        <taxon>Gunneridae</taxon>
        <taxon>Pentapetalae</taxon>
        <taxon>asterids</taxon>
        <taxon>lamiids</taxon>
        <taxon>Lamiales</taxon>
        <taxon>Oleaceae</taxon>
        <taxon>Forsythieae</taxon>
        <taxon>Abeliophyllum</taxon>
    </lineage>
</organism>
<evidence type="ECO:0000313" key="2">
    <source>
        <dbReference type="EMBL" id="KAL2511241.1"/>
    </source>
</evidence>
<dbReference type="Proteomes" id="UP001604336">
    <property type="component" value="Unassembled WGS sequence"/>
</dbReference>
<feature type="compositionally biased region" description="Low complexity" evidence="1">
    <location>
        <begin position="140"/>
        <end position="149"/>
    </location>
</feature>
<feature type="compositionally biased region" description="Basic and acidic residues" evidence="1">
    <location>
        <begin position="278"/>
        <end position="288"/>
    </location>
</feature>
<protein>
    <submittedName>
        <fullName evidence="2">Vegetative cell wall protein gp1</fullName>
    </submittedName>
</protein>
<feature type="compositionally biased region" description="Pro residues" evidence="1">
    <location>
        <begin position="77"/>
        <end position="102"/>
    </location>
</feature>
<proteinExistence type="predicted"/>
<comment type="caution">
    <text evidence="2">The sequence shown here is derived from an EMBL/GenBank/DDBJ whole genome shotgun (WGS) entry which is preliminary data.</text>
</comment>
<dbReference type="PANTHER" id="PTHR33472:SF28">
    <property type="entry name" value="BROMO AND FHA DOMAIN-CONTAINING PROTEIN DDB_G0267958"/>
    <property type="match status" value="1"/>
</dbReference>
<dbReference type="PANTHER" id="PTHR33472">
    <property type="entry name" value="OS01G0106600 PROTEIN"/>
    <property type="match status" value="1"/>
</dbReference>
<feature type="compositionally biased region" description="Pro residues" evidence="1">
    <location>
        <begin position="150"/>
        <end position="161"/>
    </location>
</feature>
<feature type="compositionally biased region" description="Pro residues" evidence="1">
    <location>
        <begin position="120"/>
        <end position="139"/>
    </location>
</feature>
<dbReference type="AlphaFoldDB" id="A0ABD1TEV2"/>
<accession>A0ABD1TEV2</accession>
<name>A0ABD1TEV2_9LAMI</name>
<feature type="compositionally biased region" description="Low complexity" evidence="1">
    <location>
        <begin position="103"/>
        <end position="116"/>
    </location>
</feature>
<dbReference type="EMBL" id="JBFOLK010000005">
    <property type="protein sequence ID" value="KAL2511241.1"/>
    <property type="molecule type" value="Genomic_DNA"/>
</dbReference>
<feature type="region of interest" description="Disordered" evidence="1">
    <location>
        <begin position="1"/>
        <end position="288"/>
    </location>
</feature>
<sequence length="402" mass="42544">MASQQPRPSWFRFPFMLRSANPPEAPVTRPPAPRAPPPLPQPAFMRPAPPPVASPPPPAALAPPAPVPSIPRSQTETPPPRSPAAAPPRSPVAPTAAPPRSPVAPTAAPRPAIPRSQTANPPPRSPPPAPVASPPPTVAPIPTSITRSPVAPPTASPPPRSPSVSSPKYPIGKTSASLLPTPAPKESQKTFTIPASPKTKEQVPSSSIPTPVVQKPMIHSPTPTAESSPKVVKLSKRTLVQSPQSKPVPHPSSPLELPSPQMKTATDREPKITAIFNGKRETTKDKGVHIKHSESEEYRMSAITLSGQNKGAIMELSASGPQSLDKNGNIISWTNGDKSSSGEGKFAEDKTHEEIAVESPQMTAYMNSNVQGINNSIFYNCSSTHNDPGIHLSLSRKKDQWD</sequence>
<gene>
    <name evidence="2" type="ORF">Adt_16841</name>
</gene>
<reference evidence="3" key="1">
    <citation type="submission" date="2024-07" db="EMBL/GenBank/DDBJ databases">
        <title>Two chromosome-level genome assemblies of Korean endemic species Abeliophyllum distichum and Forsythia ovata (Oleaceae).</title>
        <authorList>
            <person name="Jang H."/>
        </authorList>
    </citation>
    <scope>NUCLEOTIDE SEQUENCE [LARGE SCALE GENOMIC DNA]</scope>
</reference>
<keyword evidence="3" id="KW-1185">Reference proteome</keyword>
<feature type="compositionally biased region" description="Pro residues" evidence="1">
    <location>
        <begin position="23"/>
        <end position="69"/>
    </location>
</feature>